<dbReference type="Proteomes" id="UP000442619">
    <property type="component" value="Unassembled WGS sequence"/>
</dbReference>
<proteinExistence type="predicted"/>
<name>A0A844FQD5_9FIRM</name>
<keyword evidence="2" id="KW-1185">Reference proteome</keyword>
<dbReference type="EMBL" id="VUNM01000001">
    <property type="protein sequence ID" value="MST88138.1"/>
    <property type="molecule type" value="Genomic_DNA"/>
</dbReference>
<gene>
    <name evidence="1" type="ORF">FYJ79_00750</name>
</gene>
<comment type="caution">
    <text evidence="1">The sequence shown here is derived from an EMBL/GenBank/DDBJ whole genome shotgun (WGS) entry which is preliminary data.</text>
</comment>
<dbReference type="RefSeq" id="WP_154514079.1">
    <property type="nucleotide sequence ID" value="NZ_VUNM01000001.1"/>
</dbReference>
<organism evidence="1 2">
    <name type="scientific">Sharpea porci</name>
    <dbReference type="NCBI Taxonomy" id="2652286"/>
    <lineage>
        <taxon>Bacteria</taxon>
        <taxon>Bacillati</taxon>
        <taxon>Bacillota</taxon>
        <taxon>Erysipelotrichia</taxon>
        <taxon>Erysipelotrichales</taxon>
        <taxon>Coprobacillaceae</taxon>
        <taxon>Sharpea</taxon>
    </lineage>
</organism>
<evidence type="ECO:0000313" key="1">
    <source>
        <dbReference type="EMBL" id="MST88138.1"/>
    </source>
</evidence>
<sequence>MKKQTMKKTILGLSLAAVLGLGGTFAYLTATTGEKVNSFTSTNNITGETVETEWKETSGSNYTPGQVIKKNPTVQINANSESAYVGLKVEYIADGKHFNQKDFENFVKIDDLNTEWNLAKTYDNGDEFYVYRNVLETSENDQSAPALFNSVTVSAGLATETSTSQATYYTYETDENGNKTALKKVEKGDIKEGTTYYKVENGKITGVLGTATGNGSTATKLPSFEIKITGYAVQSKNLGNDAATSLAKATEELLKLAQ</sequence>
<protein>
    <submittedName>
        <fullName evidence="1">Uncharacterized protein</fullName>
    </submittedName>
</protein>
<evidence type="ECO:0000313" key="2">
    <source>
        <dbReference type="Proteomes" id="UP000442619"/>
    </source>
</evidence>
<accession>A0A844FQD5</accession>
<dbReference type="AlphaFoldDB" id="A0A844FQD5"/>
<reference evidence="1 2" key="1">
    <citation type="submission" date="2019-08" db="EMBL/GenBank/DDBJ databases">
        <title>In-depth cultivation of the pig gut microbiome towards novel bacterial diversity and tailored functional studies.</title>
        <authorList>
            <person name="Wylensek D."/>
            <person name="Hitch T.C.A."/>
            <person name="Clavel T."/>
        </authorList>
    </citation>
    <scope>NUCLEOTIDE SEQUENCE [LARGE SCALE GENOMIC DNA]</scope>
    <source>
        <strain evidence="1 2">CA-Schmier-601-WT-3</strain>
    </source>
</reference>